<gene>
    <name evidence="2" type="ORF">ATB98_11785</name>
</gene>
<dbReference type="Proteomes" id="UP000078507">
    <property type="component" value="Unassembled WGS sequence"/>
</dbReference>
<dbReference type="EMBL" id="LNQB01000078">
    <property type="protein sequence ID" value="OAP43377.1"/>
    <property type="molecule type" value="Genomic_DNA"/>
</dbReference>
<feature type="domain" description="Methyltransferase" evidence="1">
    <location>
        <begin position="64"/>
        <end position="161"/>
    </location>
</feature>
<dbReference type="SUPFAM" id="SSF53335">
    <property type="entry name" value="S-adenosyl-L-methionine-dependent methyltransferases"/>
    <property type="match status" value="1"/>
</dbReference>
<sequence length="214" mass="23169">MTIRMPNLLSIYKWFQFEIIECGRTSGFMLSIAPRMGRLGEMAMAHDRLGWAVEVLSPRQSEHILEIGCGHGVAAGLVCDRLVDGRLIAIDRSAAMIEAARRRNADHVASGRAEFRVAELAGLELASACFDKAFAVRVGVFARSDPASELATLRQHLSPAGRLFLFHDEPSRSAAEILLRLESGLGSSGWGVEARLVGAVEGCEVACLIARPPD</sequence>
<organism evidence="2 3">
    <name type="scientific">Sinorhizobium saheli</name>
    <dbReference type="NCBI Taxonomy" id="36856"/>
    <lineage>
        <taxon>Bacteria</taxon>
        <taxon>Pseudomonadati</taxon>
        <taxon>Pseudomonadota</taxon>
        <taxon>Alphaproteobacteria</taxon>
        <taxon>Hyphomicrobiales</taxon>
        <taxon>Rhizobiaceae</taxon>
        <taxon>Sinorhizobium/Ensifer group</taxon>
        <taxon>Sinorhizobium</taxon>
    </lineage>
</organism>
<dbReference type="Pfam" id="PF13649">
    <property type="entry name" value="Methyltransf_25"/>
    <property type="match status" value="1"/>
</dbReference>
<keyword evidence="3" id="KW-1185">Reference proteome</keyword>
<protein>
    <recommendedName>
        <fullName evidence="1">Methyltransferase domain-containing protein</fullName>
    </recommendedName>
</protein>
<dbReference type="InterPro" id="IPR029063">
    <property type="entry name" value="SAM-dependent_MTases_sf"/>
</dbReference>
<dbReference type="InterPro" id="IPR041698">
    <property type="entry name" value="Methyltransf_25"/>
</dbReference>
<dbReference type="STRING" id="36856.ATB98_11785"/>
<dbReference type="CDD" id="cd02440">
    <property type="entry name" value="AdoMet_MTases"/>
    <property type="match status" value="1"/>
</dbReference>
<proteinExistence type="predicted"/>
<comment type="caution">
    <text evidence="2">The sequence shown here is derived from an EMBL/GenBank/DDBJ whole genome shotgun (WGS) entry which is preliminary data.</text>
</comment>
<name>A0A178Y7F3_SINSA</name>
<reference evidence="2 3" key="1">
    <citation type="submission" date="2015-11" db="EMBL/GenBank/DDBJ databases">
        <title>Ensifer anhuiense sp. nov., an effective nitrogen fixation bacterium with Glycine soja.</title>
        <authorList>
            <person name="Yan H."/>
            <person name="Chen W."/>
        </authorList>
    </citation>
    <scope>NUCLEOTIDE SEQUENCE [LARGE SCALE GENOMIC DNA]</scope>
    <source>
        <strain evidence="2 3">LMG 7837</strain>
    </source>
</reference>
<evidence type="ECO:0000259" key="1">
    <source>
        <dbReference type="Pfam" id="PF13649"/>
    </source>
</evidence>
<dbReference type="Gene3D" id="3.40.50.150">
    <property type="entry name" value="Vaccinia Virus protein VP39"/>
    <property type="match status" value="1"/>
</dbReference>
<evidence type="ECO:0000313" key="3">
    <source>
        <dbReference type="Proteomes" id="UP000078507"/>
    </source>
</evidence>
<dbReference type="AlphaFoldDB" id="A0A178Y7F3"/>
<evidence type="ECO:0000313" key="2">
    <source>
        <dbReference type="EMBL" id="OAP43377.1"/>
    </source>
</evidence>
<accession>A0A178Y7F3</accession>